<evidence type="ECO:0000313" key="2">
    <source>
        <dbReference type="Proteomes" id="UP000078302"/>
    </source>
</evidence>
<dbReference type="RefSeq" id="WP_064220237.1">
    <property type="nucleotide sequence ID" value="NZ_LVXZ01000273.1"/>
</dbReference>
<protein>
    <recommendedName>
        <fullName evidence="3">Hydrolase or metal-binding protein</fullName>
    </recommendedName>
</protein>
<accession>A0A179B6N3</accession>
<organism evidence="1 2">
    <name type="scientific">Acidithiobacillus ferrooxidans</name>
    <name type="common">Thiobacillus ferrooxidans</name>
    <dbReference type="NCBI Taxonomy" id="920"/>
    <lineage>
        <taxon>Bacteria</taxon>
        <taxon>Pseudomonadati</taxon>
        <taxon>Pseudomonadota</taxon>
        <taxon>Acidithiobacillia</taxon>
        <taxon>Acidithiobacillales</taxon>
        <taxon>Acidithiobacillaceae</taxon>
        <taxon>Acidithiobacillus</taxon>
    </lineage>
</organism>
<evidence type="ECO:0008006" key="3">
    <source>
        <dbReference type="Google" id="ProtNLM"/>
    </source>
</evidence>
<name>A0A179B6N3_ACIFR</name>
<dbReference type="OrthoDB" id="8585509at2"/>
<reference evidence="1 2" key="1">
    <citation type="submission" date="2016-04" db="EMBL/GenBank/DDBJ databases">
        <title>Acidithiobacillus ferrooxidans genome sequencing and assembly.</title>
        <authorList>
            <person name="Zhou Z."/>
        </authorList>
    </citation>
    <scope>NUCLEOTIDE SEQUENCE [LARGE SCALE GENOMIC DNA]</scope>
    <source>
        <strain evidence="1 2">BY0502</strain>
    </source>
</reference>
<evidence type="ECO:0000313" key="1">
    <source>
        <dbReference type="EMBL" id="OAP87347.1"/>
    </source>
</evidence>
<dbReference type="InterPro" id="IPR043991">
    <property type="entry name" value="Gp3-like"/>
</dbReference>
<dbReference type="AlphaFoldDB" id="A0A179B6N3"/>
<sequence length="276" mass="30498">MIKGLAITPPVLGRIAIGKVVEKNGKRLPEKDDAFTITTQVQQQGEWMLHPLHLQLQQQQSTQKLRSIPVTLLFNDPDLNLRADYSAFDKTTGRPLCVGNGESAKRMTQEGPQSVTCPGPQLCAFGQEARCKPYGRLNVQIEGQEDPLASFIFRTTGFNSIRTLAARLSYWNAVTQGAAKYLPLSLKLRAKSTTQSHRAPIYYVDLTLREGVDNQEALGQSILQGKEHKEADHALEAAARLGFSNGVLEETDEEREAVLEEFYGSDSCPQEALLAT</sequence>
<gene>
    <name evidence="1" type="ORF">A4H96_14575</name>
</gene>
<dbReference type="Proteomes" id="UP000078302">
    <property type="component" value="Unassembled WGS sequence"/>
</dbReference>
<dbReference type="EMBL" id="LVXZ01000273">
    <property type="protein sequence ID" value="OAP87347.1"/>
    <property type="molecule type" value="Genomic_DNA"/>
</dbReference>
<keyword evidence="2" id="KW-1185">Reference proteome</keyword>
<comment type="caution">
    <text evidence="1">The sequence shown here is derived from an EMBL/GenBank/DDBJ whole genome shotgun (WGS) entry which is preliminary data.</text>
</comment>
<dbReference type="Pfam" id="PF18897">
    <property type="entry name" value="Gp3-like"/>
    <property type="match status" value="1"/>
</dbReference>
<proteinExistence type="predicted"/>